<evidence type="ECO:0000313" key="6">
    <source>
        <dbReference type="Proteomes" id="UP000280696"/>
    </source>
</evidence>
<dbReference type="RefSeq" id="WP_120468686.1">
    <property type="nucleotide sequence ID" value="NZ_RAYQ01000006.1"/>
</dbReference>
<dbReference type="InterPro" id="IPR011344">
    <property type="entry name" value="ssDNA-bd"/>
</dbReference>
<evidence type="ECO:0000256" key="2">
    <source>
        <dbReference type="PROSITE-ProRule" id="PRU00252"/>
    </source>
</evidence>
<dbReference type="NCBIfam" id="TIGR00621">
    <property type="entry name" value="ssb"/>
    <property type="match status" value="1"/>
</dbReference>
<evidence type="ECO:0000256" key="4">
    <source>
        <dbReference type="SAM" id="MobiDB-lite"/>
    </source>
</evidence>
<feature type="region of interest" description="Disordered" evidence="4">
    <location>
        <begin position="110"/>
        <end position="129"/>
    </location>
</feature>
<comment type="caution">
    <text evidence="5">The sequence shown here is derived from an EMBL/GenBank/DDBJ whole genome shotgun (WGS) entry which is preliminary data.</text>
</comment>
<dbReference type="OrthoDB" id="9809878at2"/>
<dbReference type="InterPro" id="IPR000424">
    <property type="entry name" value="Primosome_PriB/ssb"/>
</dbReference>
<accession>A0A3A9AL65</accession>
<name>A0A3A9AL65_9FIRM</name>
<evidence type="ECO:0000256" key="3">
    <source>
        <dbReference type="RuleBase" id="RU000524"/>
    </source>
</evidence>
<organism evidence="5 6">
    <name type="scientific">Parablautia intestinalis</name>
    <dbReference type="NCBI Taxonomy" id="2320100"/>
    <lineage>
        <taxon>Bacteria</taxon>
        <taxon>Bacillati</taxon>
        <taxon>Bacillota</taxon>
        <taxon>Clostridia</taxon>
        <taxon>Lachnospirales</taxon>
        <taxon>Lachnospiraceae</taxon>
        <taxon>Parablautia</taxon>
    </lineage>
</organism>
<reference evidence="5 6" key="1">
    <citation type="submission" date="2018-09" db="EMBL/GenBank/DDBJ databases">
        <title>Murine metabolic-syndrome-specific gut microbial biobank.</title>
        <authorList>
            <person name="Liu C."/>
        </authorList>
    </citation>
    <scope>NUCLEOTIDE SEQUENCE [LARGE SCALE GENOMIC DNA]</scope>
    <source>
        <strain evidence="5 6">0.1xD8-82</strain>
    </source>
</reference>
<protein>
    <recommendedName>
        <fullName evidence="3">Single-stranded DNA-binding protein</fullName>
    </recommendedName>
</protein>
<dbReference type="Proteomes" id="UP000280696">
    <property type="component" value="Unassembled WGS sequence"/>
</dbReference>
<gene>
    <name evidence="5" type="ORF">D7V94_08345</name>
</gene>
<dbReference type="PROSITE" id="PS50935">
    <property type="entry name" value="SSB"/>
    <property type="match status" value="1"/>
</dbReference>
<dbReference type="InterPro" id="IPR012340">
    <property type="entry name" value="NA-bd_OB-fold"/>
</dbReference>
<evidence type="ECO:0000256" key="1">
    <source>
        <dbReference type="ARBA" id="ARBA00023125"/>
    </source>
</evidence>
<keyword evidence="6" id="KW-1185">Reference proteome</keyword>
<dbReference type="Pfam" id="PF00436">
    <property type="entry name" value="SSB"/>
    <property type="match status" value="1"/>
</dbReference>
<feature type="compositionally biased region" description="Acidic residues" evidence="4">
    <location>
        <begin position="119"/>
        <end position="129"/>
    </location>
</feature>
<sequence>MNSCNFIGRLTRDPEVRYSQGEKPVCVARFTLAVDRPTKRGNEREADFLTFKALGGRGEFVEKHLKKGMRIGICARAESGSYEKNGNKVYYTEFICEGFTFCDGKQGSTGPAAGGYMEQPEEYEGLPFN</sequence>
<proteinExistence type="predicted"/>
<evidence type="ECO:0000313" key="5">
    <source>
        <dbReference type="EMBL" id="RKI92068.1"/>
    </source>
</evidence>
<keyword evidence="1 2" id="KW-0238">DNA-binding</keyword>
<dbReference type="CDD" id="cd04496">
    <property type="entry name" value="SSB_OBF"/>
    <property type="match status" value="1"/>
</dbReference>
<dbReference type="GO" id="GO:0006260">
    <property type="term" value="P:DNA replication"/>
    <property type="evidence" value="ECO:0007669"/>
    <property type="project" value="InterPro"/>
</dbReference>
<dbReference type="AlphaFoldDB" id="A0A3A9AL65"/>
<dbReference type="EMBL" id="RAYQ01000006">
    <property type="protein sequence ID" value="RKI92068.1"/>
    <property type="molecule type" value="Genomic_DNA"/>
</dbReference>
<dbReference type="SUPFAM" id="SSF50249">
    <property type="entry name" value="Nucleic acid-binding proteins"/>
    <property type="match status" value="1"/>
</dbReference>
<dbReference type="GO" id="GO:0003697">
    <property type="term" value="F:single-stranded DNA binding"/>
    <property type="evidence" value="ECO:0007669"/>
    <property type="project" value="InterPro"/>
</dbReference>
<dbReference type="Gene3D" id="2.40.50.140">
    <property type="entry name" value="Nucleic acid-binding proteins"/>
    <property type="match status" value="1"/>
</dbReference>